<comment type="caution">
    <text evidence="2">The sequence shown here is derived from an EMBL/GenBank/DDBJ whole genome shotgun (WGS) entry which is preliminary data.</text>
</comment>
<dbReference type="Proteomes" id="UP000664203">
    <property type="component" value="Unassembled WGS sequence"/>
</dbReference>
<protein>
    <recommendedName>
        <fullName evidence="1">NWD NACHT-NTPase N-terminal domain-containing protein</fullName>
    </recommendedName>
</protein>
<keyword evidence="3" id="KW-1185">Reference proteome</keyword>
<evidence type="ECO:0000313" key="2">
    <source>
        <dbReference type="EMBL" id="CAF9929193.1"/>
    </source>
</evidence>
<accession>A0A8H3FQX8</accession>
<dbReference type="EMBL" id="CAJPDR010000264">
    <property type="protein sequence ID" value="CAF9929193.1"/>
    <property type="molecule type" value="Genomic_DNA"/>
</dbReference>
<evidence type="ECO:0000313" key="3">
    <source>
        <dbReference type="Proteomes" id="UP000664203"/>
    </source>
</evidence>
<dbReference type="OrthoDB" id="163438at2759"/>
<evidence type="ECO:0000259" key="1">
    <source>
        <dbReference type="Pfam" id="PF17100"/>
    </source>
</evidence>
<proteinExistence type="predicted"/>
<gene>
    <name evidence="2" type="ORF">ALECFALPRED_004265</name>
</gene>
<feature type="domain" description="NWD NACHT-NTPase N-terminal" evidence="1">
    <location>
        <begin position="66"/>
        <end position="273"/>
    </location>
</feature>
<dbReference type="AlphaFoldDB" id="A0A8H3FQX8"/>
<dbReference type="InterPro" id="IPR031359">
    <property type="entry name" value="NACHT_N"/>
</dbReference>
<sequence>MSEKLVEAGLLSNIKTKPRLIKADLNFEYCIRVFAGADPPSAPSSKQKVPSEIVSDSMNHKAITGDLWDKAHKEVRNSNNALVDRFEKILSSEDPRDNGERSRDEQLSRIVETKLALMQQKKWIFNFAGKFVEVRKQVERLVKVVRMTKDSLSMIANIDPIHLGVPVAAICLLIPLMLNDSQQRTASIDGLSYIAAVISRFAEIENLYLRDKSCTDATAVAAETVKLYRSILEFQIKAICQFDRNTAHQFARNVVEADGWTAKLDQIRSCEGACEKYRVLLDTKERRQGIERLESRLRDVDAEVQQRSEALLSELVVSREEQKGRNVSQVESECLEALRTVDYESDKSRIADRVKGTCKWFTAHDKYQSWLR</sequence>
<reference evidence="2" key="1">
    <citation type="submission" date="2021-03" db="EMBL/GenBank/DDBJ databases">
        <authorList>
            <person name="Tagirdzhanova G."/>
        </authorList>
    </citation>
    <scope>NUCLEOTIDE SEQUENCE</scope>
</reference>
<dbReference type="Pfam" id="PF17100">
    <property type="entry name" value="NACHT_N"/>
    <property type="match status" value="1"/>
</dbReference>
<organism evidence="2 3">
    <name type="scientific">Alectoria fallacina</name>
    <dbReference type="NCBI Taxonomy" id="1903189"/>
    <lineage>
        <taxon>Eukaryota</taxon>
        <taxon>Fungi</taxon>
        <taxon>Dikarya</taxon>
        <taxon>Ascomycota</taxon>
        <taxon>Pezizomycotina</taxon>
        <taxon>Lecanoromycetes</taxon>
        <taxon>OSLEUM clade</taxon>
        <taxon>Lecanoromycetidae</taxon>
        <taxon>Lecanorales</taxon>
        <taxon>Lecanorineae</taxon>
        <taxon>Parmeliaceae</taxon>
        <taxon>Alectoria</taxon>
    </lineage>
</organism>
<name>A0A8H3FQX8_9LECA</name>